<sequence>YMSRNVIHKYFERRTSEYDILGFLNECDLEPFERKGGKSFLLKMQGTSGEILVIQGASGRSGTGPVEAQSDLLDCSVVQGFWPSGCDLLVFVVIKNLKINLLAFVTEYVRVLDPIAKMGERKIKRQFGVKTQSVNDIEETVSDNEIEDEREIDDFTNFDLVYHNLDPAKMWTLES</sequence>
<protein>
    <submittedName>
        <fullName evidence="1">13293_t:CDS:1</fullName>
    </submittedName>
</protein>
<evidence type="ECO:0000313" key="1">
    <source>
        <dbReference type="EMBL" id="CAG8640581.1"/>
    </source>
</evidence>
<accession>A0A9N9DJH3</accession>
<dbReference type="AlphaFoldDB" id="A0A9N9DJH3"/>
<dbReference type="Proteomes" id="UP000789831">
    <property type="component" value="Unassembled WGS sequence"/>
</dbReference>
<dbReference type="OrthoDB" id="2449136at2759"/>
<name>A0A9N9DJH3_9GLOM</name>
<comment type="caution">
    <text evidence="1">The sequence shown here is derived from an EMBL/GenBank/DDBJ whole genome shotgun (WGS) entry which is preliminary data.</text>
</comment>
<keyword evidence="2" id="KW-1185">Reference proteome</keyword>
<proteinExistence type="predicted"/>
<gene>
    <name evidence="1" type="ORF">AGERDE_LOCUS10960</name>
</gene>
<organism evidence="1 2">
    <name type="scientific">Ambispora gerdemannii</name>
    <dbReference type="NCBI Taxonomy" id="144530"/>
    <lineage>
        <taxon>Eukaryota</taxon>
        <taxon>Fungi</taxon>
        <taxon>Fungi incertae sedis</taxon>
        <taxon>Mucoromycota</taxon>
        <taxon>Glomeromycotina</taxon>
        <taxon>Glomeromycetes</taxon>
        <taxon>Archaeosporales</taxon>
        <taxon>Ambisporaceae</taxon>
        <taxon>Ambispora</taxon>
    </lineage>
</organism>
<dbReference type="EMBL" id="CAJVPL010003914">
    <property type="protein sequence ID" value="CAG8640581.1"/>
    <property type="molecule type" value="Genomic_DNA"/>
</dbReference>
<evidence type="ECO:0000313" key="2">
    <source>
        <dbReference type="Proteomes" id="UP000789831"/>
    </source>
</evidence>
<feature type="non-terminal residue" evidence="1">
    <location>
        <position position="1"/>
    </location>
</feature>
<reference evidence="1" key="1">
    <citation type="submission" date="2021-06" db="EMBL/GenBank/DDBJ databases">
        <authorList>
            <person name="Kallberg Y."/>
            <person name="Tangrot J."/>
            <person name="Rosling A."/>
        </authorList>
    </citation>
    <scope>NUCLEOTIDE SEQUENCE</scope>
    <source>
        <strain evidence="1">MT106</strain>
    </source>
</reference>